<dbReference type="PANTHER" id="PTHR45713:SF6">
    <property type="entry name" value="F5_8 TYPE C DOMAIN-CONTAINING PROTEIN"/>
    <property type="match status" value="1"/>
</dbReference>
<proteinExistence type="predicted"/>
<gene>
    <name evidence="3 4 5 6" type="primary">LOC111112171</name>
</gene>
<evidence type="ECO:0000313" key="2">
    <source>
        <dbReference type="Proteomes" id="UP000694844"/>
    </source>
</evidence>
<evidence type="ECO:0000256" key="1">
    <source>
        <dbReference type="SAM" id="Phobius"/>
    </source>
</evidence>
<keyword evidence="1" id="KW-1133">Transmembrane helix</keyword>
<dbReference type="InterPro" id="IPR008979">
    <property type="entry name" value="Galactose-bd-like_sf"/>
</dbReference>
<keyword evidence="1" id="KW-0472">Membrane</keyword>
<dbReference type="Pfam" id="PF22633">
    <property type="entry name" value="F5_F8_type_C_2"/>
    <property type="match status" value="1"/>
</dbReference>
<keyword evidence="2" id="KW-1185">Reference proteome</keyword>
<evidence type="ECO:0000313" key="6">
    <source>
        <dbReference type="RefSeq" id="XP_022305259.1"/>
    </source>
</evidence>
<dbReference type="RefSeq" id="XP_022305258.1">
    <property type="nucleotide sequence ID" value="XM_022449550.1"/>
</dbReference>
<dbReference type="RefSeq" id="XP_022305255.1">
    <property type="nucleotide sequence ID" value="XM_022449547.1"/>
</dbReference>
<feature type="transmembrane region" description="Helical" evidence="1">
    <location>
        <begin position="257"/>
        <end position="282"/>
    </location>
</feature>
<dbReference type="GeneID" id="111112171"/>
<protein>
    <submittedName>
        <fullName evidence="3 4">Uncharacterized protein LOC111112171 isoform X1</fullName>
    </submittedName>
</protein>
<dbReference type="Proteomes" id="UP000694844">
    <property type="component" value="Chromosome 9"/>
</dbReference>
<dbReference type="PANTHER" id="PTHR45713">
    <property type="entry name" value="FTP DOMAIN-CONTAINING PROTEIN"/>
    <property type="match status" value="1"/>
</dbReference>
<feature type="transmembrane region" description="Helical" evidence="1">
    <location>
        <begin position="12"/>
        <end position="39"/>
    </location>
</feature>
<dbReference type="RefSeq" id="XP_022305257.1">
    <property type="nucleotide sequence ID" value="XM_022449549.1"/>
</dbReference>
<organism evidence="2 3">
    <name type="scientific">Crassostrea virginica</name>
    <name type="common">Eastern oyster</name>
    <dbReference type="NCBI Taxonomy" id="6565"/>
    <lineage>
        <taxon>Eukaryota</taxon>
        <taxon>Metazoa</taxon>
        <taxon>Spiralia</taxon>
        <taxon>Lophotrochozoa</taxon>
        <taxon>Mollusca</taxon>
        <taxon>Bivalvia</taxon>
        <taxon>Autobranchia</taxon>
        <taxon>Pteriomorphia</taxon>
        <taxon>Ostreida</taxon>
        <taxon>Ostreoidea</taxon>
        <taxon>Ostreidae</taxon>
        <taxon>Crassostrea</taxon>
    </lineage>
</organism>
<dbReference type="KEGG" id="cvn:111112171"/>
<evidence type="ECO:0000313" key="4">
    <source>
        <dbReference type="RefSeq" id="XP_022305257.1"/>
    </source>
</evidence>
<reference evidence="3 4" key="1">
    <citation type="submission" date="2025-04" db="UniProtKB">
        <authorList>
            <consortium name="RefSeq"/>
        </authorList>
    </citation>
    <scope>IDENTIFICATION</scope>
    <source>
        <tissue evidence="3 4">Whole sample</tissue>
    </source>
</reference>
<dbReference type="Gene3D" id="2.60.120.260">
    <property type="entry name" value="Galactose-binding domain-like"/>
    <property type="match status" value="1"/>
</dbReference>
<evidence type="ECO:0000313" key="3">
    <source>
        <dbReference type="RefSeq" id="XP_022305255.1"/>
    </source>
</evidence>
<dbReference type="RefSeq" id="XP_022305259.1">
    <property type="nucleotide sequence ID" value="XM_022449551.1"/>
</dbReference>
<dbReference type="SUPFAM" id="SSF49785">
    <property type="entry name" value="Galactose-binding domain-like"/>
    <property type="match status" value="1"/>
</dbReference>
<name>A0A8B8BPK6_CRAVI</name>
<dbReference type="OrthoDB" id="5979503at2759"/>
<accession>A0A8B8BPK6</accession>
<evidence type="ECO:0000313" key="5">
    <source>
        <dbReference type="RefSeq" id="XP_022305258.1"/>
    </source>
</evidence>
<dbReference type="InterPro" id="IPR051941">
    <property type="entry name" value="BG_Antigen-Binding_Lectin"/>
</dbReference>
<sequence length="531" mass="59545">MRAAIHDHIHVIYIYVFIPGVCCDDMLLLCLSLFLHLVVCYAYENLALNKSTYMQTTYFNHSGETTFDASNAVDGRKTDLSAGGGQCAISTNSQRSATWRVNLGSIQSIHHITIYFRTDNKPWDISSSFSSRVLGFSLYVSNSPNRSEGDLCFEDTFYTKETVPMIFSLLCLKHGQYIIFYNERLNGVSYPDEYSADAFSDLCEVEVYGCPVPGYYGSNCSKPCLDPENCHHCNIETGKCLAGNPGCSNIKHDEDGVMIILASVLIISLVLNVTAAICCFVYKENIRERATMLLTCLRRKPVREEQTPHNDDIHHSHQTYAFDNDQSLYEDYSPNNSRPTVIDADIHNGGASAFEEVDDPEQALEGKLANNLVMEVLTACNVDTAFHNEPHSDVHKTNDIENASYEETSVNVDSDSKSVYNDLTSCNVHTTFQIGTNSDLEQSYDSEQGRYEEIAINPVLNSQPVLRNRTDETATGDSYVPPVSLNVLDLVAKEETSNKVELEKEQRPDVYHRYSYVKFGNSPKIKEDGHK</sequence>
<keyword evidence="1" id="KW-0812">Transmembrane</keyword>
<dbReference type="AlphaFoldDB" id="A0A8B8BPK6"/>